<feature type="signal peptide" evidence="2">
    <location>
        <begin position="1"/>
        <end position="19"/>
    </location>
</feature>
<organism evidence="3 4">
    <name type="scientific">Nasonia vitripennis</name>
    <name type="common">Parasitic wasp</name>
    <dbReference type="NCBI Taxonomy" id="7425"/>
    <lineage>
        <taxon>Eukaryota</taxon>
        <taxon>Metazoa</taxon>
        <taxon>Ecdysozoa</taxon>
        <taxon>Arthropoda</taxon>
        <taxon>Hexapoda</taxon>
        <taxon>Insecta</taxon>
        <taxon>Pterygota</taxon>
        <taxon>Neoptera</taxon>
        <taxon>Endopterygota</taxon>
        <taxon>Hymenoptera</taxon>
        <taxon>Apocrita</taxon>
        <taxon>Proctotrupomorpha</taxon>
        <taxon>Chalcidoidea</taxon>
        <taxon>Pteromalidae</taxon>
        <taxon>Pteromalinae</taxon>
        <taxon>Nasonia</taxon>
    </lineage>
</organism>
<evidence type="ECO:0000313" key="3">
    <source>
        <dbReference type="EnsemblMetazoa" id="XP_016840777"/>
    </source>
</evidence>
<dbReference type="KEGG" id="nvi:107981064"/>
<proteinExistence type="predicted"/>
<dbReference type="RefSeq" id="XP_016840777.1">
    <property type="nucleotide sequence ID" value="XM_016985288.3"/>
</dbReference>
<evidence type="ECO:0000256" key="1">
    <source>
        <dbReference type="SAM" id="MobiDB-lite"/>
    </source>
</evidence>
<dbReference type="AlphaFoldDB" id="A0A7M7IY19"/>
<name>A0A7M7IY19_NASVI</name>
<evidence type="ECO:0008006" key="5">
    <source>
        <dbReference type="Google" id="ProtNLM"/>
    </source>
</evidence>
<keyword evidence="2" id="KW-0732">Signal</keyword>
<keyword evidence="4" id="KW-1185">Reference proteome</keyword>
<evidence type="ECO:0000313" key="4">
    <source>
        <dbReference type="Proteomes" id="UP000002358"/>
    </source>
</evidence>
<dbReference type="EnsemblMetazoa" id="XM_016985288">
    <property type="protein sequence ID" value="XP_016840777"/>
    <property type="gene ID" value="LOC107981064"/>
</dbReference>
<accession>A0A7M7IY19</accession>
<dbReference type="Proteomes" id="UP000002358">
    <property type="component" value="Chromosome 4"/>
</dbReference>
<feature type="region of interest" description="Disordered" evidence="1">
    <location>
        <begin position="21"/>
        <end position="112"/>
    </location>
</feature>
<dbReference type="GeneID" id="107981064"/>
<protein>
    <recommendedName>
        <fullName evidence="5">Secreted protein</fullName>
    </recommendedName>
</protein>
<reference evidence="3" key="1">
    <citation type="submission" date="2021-01" db="UniProtKB">
        <authorList>
            <consortium name="EnsemblMetazoa"/>
        </authorList>
    </citation>
    <scope>IDENTIFICATION</scope>
</reference>
<evidence type="ECO:0000256" key="2">
    <source>
        <dbReference type="SAM" id="SignalP"/>
    </source>
</evidence>
<sequence>MRYTFLLAILIIWVTLITAGRRRHRPDDESQVQTRPRPPIPHRPHRPEPQTVTATCLVKISAKPNGQKKPQPVQKPVEQEMPVSQVISSSPKKKKLTSQNSKFLQRISLTGP</sequence>
<dbReference type="InParanoid" id="A0A7M7IY19"/>
<feature type="compositionally biased region" description="Polar residues" evidence="1">
    <location>
        <begin position="97"/>
        <end position="112"/>
    </location>
</feature>
<feature type="chain" id="PRO_5029818606" description="Secreted protein" evidence="2">
    <location>
        <begin position="20"/>
        <end position="112"/>
    </location>
</feature>